<dbReference type="GO" id="GO:0006119">
    <property type="term" value="P:oxidative phosphorylation"/>
    <property type="evidence" value="ECO:0007669"/>
    <property type="project" value="UniProtKB-UniPathway"/>
</dbReference>
<evidence type="ECO:0000256" key="5">
    <source>
        <dbReference type="ARBA" id="ARBA00022448"/>
    </source>
</evidence>
<dbReference type="EMBL" id="LAZR01001760">
    <property type="protein sequence ID" value="KKN39503.1"/>
    <property type="molecule type" value="Genomic_DNA"/>
</dbReference>
<comment type="subcellular location">
    <subcellularLocation>
        <location evidence="2">Cell inner membrane</location>
    </subcellularLocation>
</comment>
<evidence type="ECO:0000256" key="9">
    <source>
        <dbReference type="ARBA" id="ARBA00022660"/>
    </source>
</evidence>
<dbReference type="UniPathway" id="UPA00705"/>
<evidence type="ECO:0000256" key="4">
    <source>
        <dbReference type="ARBA" id="ARBA00006113"/>
    </source>
</evidence>
<evidence type="ECO:0000256" key="6">
    <source>
        <dbReference type="ARBA" id="ARBA00022475"/>
    </source>
</evidence>
<feature type="domain" description="Cytochrome c" evidence="22">
    <location>
        <begin position="105"/>
        <end position="188"/>
    </location>
</feature>
<keyword evidence="19 21" id="KW-0472">Membrane</keyword>
<keyword evidence="18" id="KW-0406">Ion transport</keyword>
<proteinExistence type="inferred from homology"/>
<dbReference type="InterPro" id="IPR004678">
    <property type="entry name" value="Cyt_c_oxidase_cbb3_su3"/>
</dbReference>
<organism evidence="23">
    <name type="scientific">marine sediment metagenome</name>
    <dbReference type="NCBI Taxonomy" id="412755"/>
    <lineage>
        <taxon>unclassified sequences</taxon>
        <taxon>metagenomes</taxon>
        <taxon>ecological metagenomes</taxon>
    </lineage>
</organism>
<dbReference type="NCBIfam" id="TIGR00782">
    <property type="entry name" value="ccoP"/>
    <property type="match status" value="1"/>
</dbReference>
<keyword evidence="17" id="KW-0408">Iron</keyword>
<name>A0A0F9TDB1_9ZZZZ</name>
<dbReference type="GO" id="GO:0020037">
    <property type="term" value="F:heme binding"/>
    <property type="evidence" value="ECO:0007669"/>
    <property type="project" value="InterPro"/>
</dbReference>
<dbReference type="GO" id="GO:1902600">
    <property type="term" value="P:proton transmembrane transport"/>
    <property type="evidence" value="ECO:0007669"/>
    <property type="project" value="UniProtKB-KW"/>
</dbReference>
<evidence type="ECO:0000256" key="14">
    <source>
        <dbReference type="ARBA" id="ARBA00022982"/>
    </source>
</evidence>
<sequence>MADNKNEPTQVGDTGHVWDGIRELDNPCPRWWLNALYLSGVIVVVYFILYPSLPLVHDSTKGLLGWTQIGEYKEDLAKVQAKRAPFEDKLAKMSVDEILADKEMLNYAIGSSKVLYGDNCAACHGAGGAPAEGAGYPNLTDDDWLYGGTVDEIQMSIAKGRQGLMPAHEKLLKPEEVDQLVKFVIDSSNGVKNEAGHALFTAKGCFACHGADAKGIKEMGSANLTDKIWRFSGEESEIRKTILHGVNDANDKQTRVAVMPQWSQKLAVMLEAKAYAIADGEDPNEIDWSDELDGTEAERLSETDIKKLTVYVHQFGGGQ</sequence>
<evidence type="ECO:0000256" key="18">
    <source>
        <dbReference type="ARBA" id="ARBA00023065"/>
    </source>
</evidence>
<evidence type="ECO:0000256" key="1">
    <source>
        <dbReference type="ARBA" id="ARBA00001926"/>
    </source>
</evidence>
<comment type="similarity">
    <text evidence="4">Belongs to the CcoP / FixP family.</text>
</comment>
<evidence type="ECO:0000256" key="2">
    <source>
        <dbReference type="ARBA" id="ARBA00004533"/>
    </source>
</evidence>
<gene>
    <name evidence="23" type="ORF">LCGC14_0742820</name>
</gene>
<feature type="transmembrane region" description="Helical" evidence="21">
    <location>
        <begin position="31"/>
        <end position="49"/>
    </location>
</feature>
<keyword evidence="6" id="KW-1003">Cell membrane</keyword>
<dbReference type="AlphaFoldDB" id="A0A0F9TDB1"/>
<dbReference type="Pfam" id="PF14715">
    <property type="entry name" value="FixP_N"/>
    <property type="match status" value="1"/>
</dbReference>
<dbReference type="InterPro" id="IPR009056">
    <property type="entry name" value="Cyt_c-like_dom"/>
</dbReference>
<dbReference type="GO" id="GO:0016491">
    <property type="term" value="F:oxidoreductase activity"/>
    <property type="evidence" value="ECO:0007669"/>
    <property type="project" value="UniProtKB-KW"/>
</dbReference>
<evidence type="ECO:0000256" key="3">
    <source>
        <dbReference type="ARBA" id="ARBA00004673"/>
    </source>
</evidence>
<dbReference type="InterPro" id="IPR050597">
    <property type="entry name" value="Cytochrome_c_Oxidase_Subunit"/>
</dbReference>
<comment type="pathway">
    <text evidence="3">Energy metabolism; oxidative phosphorylation.</text>
</comment>
<evidence type="ECO:0000256" key="21">
    <source>
        <dbReference type="SAM" id="Phobius"/>
    </source>
</evidence>
<dbReference type="SUPFAM" id="SSF46626">
    <property type="entry name" value="Cytochrome c"/>
    <property type="match status" value="2"/>
</dbReference>
<dbReference type="PANTHER" id="PTHR33751:SF1">
    <property type="entry name" value="CBB3-TYPE CYTOCHROME C OXIDASE SUBUNIT FIXP"/>
    <property type="match status" value="1"/>
</dbReference>
<feature type="domain" description="Cytochrome c" evidence="22">
    <location>
        <begin position="191"/>
        <end position="316"/>
    </location>
</feature>
<evidence type="ECO:0000256" key="20">
    <source>
        <dbReference type="ARBA" id="ARBA00029635"/>
    </source>
</evidence>
<dbReference type="GO" id="GO:0009055">
    <property type="term" value="F:electron transfer activity"/>
    <property type="evidence" value="ECO:0007669"/>
    <property type="project" value="InterPro"/>
</dbReference>
<keyword evidence="12" id="KW-0677">Repeat</keyword>
<evidence type="ECO:0000256" key="15">
    <source>
        <dbReference type="ARBA" id="ARBA00022989"/>
    </source>
</evidence>
<keyword evidence="9" id="KW-0679">Respiratory chain</keyword>
<dbReference type="GO" id="GO:0046872">
    <property type="term" value="F:metal ion binding"/>
    <property type="evidence" value="ECO:0007669"/>
    <property type="project" value="UniProtKB-KW"/>
</dbReference>
<protein>
    <recommendedName>
        <fullName evidence="20">Cytochrome c oxidase subunit III</fullName>
    </recommendedName>
</protein>
<reference evidence="23" key="1">
    <citation type="journal article" date="2015" name="Nature">
        <title>Complex archaea that bridge the gap between prokaryotes and eukaryotes.</title>
        <authorList>
            <person name="Spang A."/>
            <person name="Saw J.H."/>
            <person name="Jorgensen S.L."/>
            <person name="Zaremba-Niedzwiedzka K."/>
            <person name="Martijn J."/>
            <person name="Lind A.E."/>
            <person name="van Eijk R."/>
            <person name="Schleper C."/>
            <person name="Guy L."/>
            <person name="Ettema T.J."/>
        </authorList>
    </citation>
    <scope>NUCLEOTIDE SEQUENCE</scope>
</reference>
<keyword evidence="11" id="KW-0479">Metal-binding</keyword>
<keyword evidence="13" id="KW-0375">Hydrogen ion transport</keyword>
<evidence type="ECO:0000259" key="22">
    <source>
        <dbReference type="PROSITE" id="PS51007"/>
    </source>
</evidence>
<dbReference type="Gene3D" id="6.10.280.130">
    <property type="match status" value="1"/>
</dbReference>
<evidence type="ECO:0000256" key="13">
    <source>
        <dbReference type="ARBA" id="ARBA00022781"/>
    </source>
</evidence>
<dbReference type="GO" id="GO:0005886">
    <property type="term" value="C:plasma membrane"/>
    <property type="evidence" value="ECO:0007669"/>
    <property type="project" value="UniProtKB-SubCell"/>
</dbReference>
<comment type="cofactor">
    <cofactor evidence="1">
        <name>heme c</name>
        <dbReference type="ChEBI" id="CHEBI:61717"/>
    </cofactor>
</comment>
<keyword evidence="16" id="KW-0560">Oxidoreductase</keyword>
<evidence type="ECO:0000256" key="11">
    <source>
        <dbReference type="ARBA" id="ARBA00022723"/>
    </source>
</evidence>
<dbReference type="PANTHER" id="PTHR33751">
    <property type="entry name" value="CBB3-TYPE CYTOCHROME C OXIDASE SUBUNIT FIXP"/>
    <property type="match status" value="1"/>
</dbReference>
<dbReference type="InterPro" id="IPR038414">
    <property type="entry name" value="CcoP_N_sf"/>
</dbReference>
<evidence type="ECO:0000256" key="19">
    <source>
        <dbReference type="ARBA" id="ARBA00023136"/>
    </source>
</evidence>
<keyword evidence="10 21" id="KW-0812">Transmembrane</keyword>
<evidence type="ECO:0000256" key="10">
    <source>
        <dbReference type="ARBA" id="ARBA00022692"/>
    </source>
</evidence>
<keyword evidence="8" id="KW-0349">Heme</keyword>
<dbReference type="PIRSF" id="PIRSF000006">
    <property type="entry name" value="Cbb3-Cox_fixP"/>
    <property type="match status" value="1"/>
</dbReference>
<keyword evidence="14" id="KW-0249">Electron transport</keyword>
<evidence type="ECO:0000256" key="17">
    <source>
        <dbReference type="ARBA" id="ARBA00023004"/>
    </source>
</evidence>
<dbReference type="Pfam" id="PF00034">
    <property type="entry name" value="Cytochrom_C"/>
    <property type="match status" value="1"/>
</dbReference>
<dbReference type="InterPro" id="IPR032858">
    <property type="entry name" value="CcoP_N"/>
</dbReference>
<dbReference type="Gene3D" id="1.10.760.10">
    <property type="entry name" value="Cytochrome c-like domain"/>
    <property type="match status" value="2"/>
</dbReference>
<evidence type="ECO:0000313" key="23">
    <source>
        <dbReference type="EMBL" id="KKN39503.1"/>
    </source>
</evidence>
<dbReference type="PROSITE" id="PS51007">
    <property type="entry name" value="CYTC"/>
    <property type="match status" value="2"/>
</dbReference>
<dbReference type="Pfam" id="PF13442">
    <property type="entry name" value="Cytochrome_CBB3"/>
    <property type="match status" value="1"/>
</dbReference>
<evidence type="ECO:0000256" key="16">
    <source>
        <dbReference type="ARBA" id="ARBA00023002"/>
    </source>
</evidence>
<evidence type="ECO:0000256" key="12">
    <source>
        <dbReference type="ARBA" id="ARBA00022737"/>
    </source>
</evidence>
<keyword evidence="15 21" id="KW-1133">Transmembrane helix</keyword>
<evidence type="ECO:0000256" key="7">
    <source>
        <dbReference type="ARBA" id="ARBA00022519"/>
    </source>
</evidence>
<dbReference type="InterPro" id="IPR036909">
    <property type="entry name" value="Cyt_c-like_dom_sf"/>
</dbReference>
<accession>A0A0F9TDB1</accession>
<keyword evidence="5" id="KW-0813">Transport</keyword>
<keyword evidence="7" id="KW-0997">Cell inner membrane</keyword>
<evidence type="ECO:0000256" key="8">
    <source>
        <dbReference type="ARBA" id="ARBA00022617"/>
    </source>
</evidence>
<comment type="caution">
    <text evidence="23">The sequence shown here is derived from an EMBL/GenBank/DDBJ whole genome shotgun (WGS) entry which is preliminary data.</text>
</comment>